<dbReference type="InterPro" id="IPR004360">
    <property type="entry name" value="Glyas_Fos-R_dOase_dom"/>
</dbReference>
<proteinExistence type="predicted"/>
<evidence type="ECO:0000313" key="4">
    <source>
        <dbReference type="Proteomes" id="UP000017819"/>
    </source>
</evidence>
<dbReference type="InterPro" id="IPR037523">
    <property type="entry name" value="VOC_core"/>
</dbReference>
<dbReference type="RefSeq" id="WP_023431486.1">
    <property type="nucleotide sequence ID" value="NZ_AWXZ01000017.1"/>
</dbReference>
<keyword evidence="4" id="KW-1185">Reference proteome</keyword>
<dbReference type="AlphaFoldDB" id="V4RIU2"/>
<dbReference type="Gene3D" id="3.10.180.10">
    <property type="entry name" value="2,3-Dihydroxybiphenyl 1,2-Dioxygenase, domain 1"/>
    <property type="match status" value="1"/>
</dbReference>
<dbReference type="Proteomes" id="UP000017819">
    <property type="component" value="Unassembled WGS sequence"/>
</dbReference>
<dbReference type="GO" id="GO:0051213">
    <property type="term" value="F:dioxygenase activity"/>
    <property type="evidence" value="ECO:0007669"/>
    <property type="project" value="UniProtKB-KW"/>
</dbReference>
<keyword evidence="3" id="KW-0560">Oxidoreductase</keyword>
<name>V4RIU2_9HYPH</name>
<reference evidence="3 4" key="1">
    <citation type="journal article" date="2014" name="Genome Announc.">
        <title>Draft Genome Sequence of Lutibaculum baratangense Strain AMV1T, Isolated from a Mud Volcano in Andamans, India.</title>
        <authorList>
            <person name="Singh A."/>
            <person name="Sreenivas A."/>
            <person name="Sathyanarayana Reddy G."/>
            <person name="Pinnaka A.K."/>
            <person name="Shivaji S."/>
        </authorList>
    </citation>
    <scope>NUCLEOTIDE SEQUENCE [LARGE SCALE GENOMIC DNA]</scope>
    <source>
        <strain evidence="3 4">AMV1</strain>
    </source>
</reference>
<sequence length="146" mass="15565">MRVGNALAGLAVRDLVDSADWYARLFGRPHDASPMEGLVEWRFPGGGWLQVFADAERAGHGSVTLAVANIEETRTELEAQGHPIEWSFDGDITNGAVIRDPDGNRVVFAQSVNEEINPSAHIDGAGEGTSIKVRRDGAGPSGRTTA</sequence>
<feature type="region of interest" description="Disordered" evidence="1">
    <location>
        <begin position="119"/>
        <end position="146"/>
    </location>
</feature>
<dbReference type="SUPFAM" id="SSF54593">
    <property type="entry name" value="Glyoxalase/Bleomycin resistance protein/Dihydroxybiphenyl dioxygenase"/>
    <property type="match status" value="1"/>
</dbReference>
<accession>V4RIU2</accession>
<dbReference type="Pfam" id="PF00903">
    <property type="entry name" value="Glyoxalase"/>
    <property type="match status" value="1"/>
</dbReference>
<dbReference type="InterPro" id="IPR029068">
    <property type="entry name" value="Glyas_Bleomycin-R_OHBP_Dase"/>
</dbReference>
<evidence type="ECO:0000259" key="2">
    <source>
        <dbReference type="PROSITE" id="PS51819"/>
    </source>
</evidence>
<dbReference type="OrthoDB" id="2453533at2"/>
<dbReference type="eggNOG" id="COG0346">
    <property type="taxonomic scope" value="Bacteria"/>
</dbReference>
<evidence type="ECO:0000256" key="1">
    <source>
        <dbReference type="SAM" id="MobiDB-lite"/>
    </source>
</evidence>
<dbReference type="STRING" id="631454.N177_1341"/>
<organism evidence="3 4">
    <name type="scientific">Lutibaculum baratangense AMV1</name>
    <dbReference type="NCBI Taxonomy" id="631454"/>
    <lineage>
        <taxon>Bacteria</taxon>
        <taxon>Pseudomonadati</taxon>
        <taxon>Pseudomonadota</taxon>
        <taxon>Alphaproteobacteria</taxon>
        <taxon>Hyphomicrobiales</taxon>
        <taxon>Tepidamorphaceae</taxon>
        <taxon>Lutibaculum</taxon>
    </lineage>
</organism>
<dbReference type="EMBL" id="AWXZ01000017">
    <property type="protein sequence ID" value="ESR26006.1"/>
    <property type="molecule type" value="Genomic_DNA"/>
</dbReference>
<dbReference type="PROSITE" id="PS51819">
    <property type="entry name" value="VOC"/>
    <property type="match status" value="1"/>
</dbReference>
<keyword evidence="3" id="KW-0223">Dioxygenase</keyword>
<dbReference type="CDD" id="cd06587">
    <property type="entry name" value="VOC"/>
    <property type="match status" value="1"/>
</dbReference>
<gene>
    <name evidence="3" type="ORF">N177_1341</name>
</gene>
<evidence type="ECO:0000313" key="3">
    <source>
        <dbReference type="EMBL" id="ESR26006.1"/>
    </source>
</evidence>
<protein>
    <submittedName>
        <fullName evidence="3">Glyoxalase/bleomycin resistance protein/dioxygenase</fullName>
    </submittedName>
</protein>
<feature type="domain" description="VOC" evidence="2">
    <location>
        <begin position="2"/>
        <end position="111"/>
    </location>
</feature>
<comment type="caution">
    <text evidence="3">The sequence shown here is derived from an EMBL/GenBank/DDBJ whole genome shotgun (WGS) entry which is preliminary data.</text>
</comment>